<feature type="chain" id="PRO_5022718598" evidence="1">
    <location>
        <begin position="23"/>
        <end position="65"/>
    </location>
</feature>
<keyword evidence="3" id="KW-1185">Reference proteome</keyword>
<gene>
    <name evidence="2" type="ORF">E1A91_A04G089900v1</name>
</gene>
<evidence type="ECO:0000256" key="1">
    <source>
        <dbReference type="SAM" id="SignalP"/>
    </source>
</evidence>
<feature type="signal peptide" evidence="1">
    <location>
        <begin position="1"/>
        <end position="22"/>
    </location>
</feature>
<evidence type="ECO:0000313" key="3">
    <source>
        <dbReference type="Proteomes" id="UP000323597"/>
    </source>
</evidence>
<name>A0A5D2ZLB6_GOSMU</name>
<keyword evidence="1" id="KW-0732">Signal</keyword>
<reference evidence="2 3" key="1">
    <citation type="submission" date="2019-07" db="EMBL/GenBank/DDBJ databases">
        <title>WGS assembly of Gossypium mustelinum.</title>
        <authorList>
            <person name="Chen Z.J."/>
            <person name="Sreedasyam A."/>
            <person name="Ando A."/>
            <person name="Song Q."/>
            <person name="De L."/>
            <person name="Hulse-Kemp A."/>
            <person name="Ding M."/>
            <person name="Ye W."/>
            <person name="Kirkbride R."/>
            <person name="Jenkins J."/>
            <person name="Plott C."/>
            <person name="Lovell J."/>
            <person name="Lin Y.-M."/>
            <person name="Vaughn R."/>
            <person name="Liu B."/>
            <person name="Li W."/>
            <person name="Simpson S."/>
            <person name="Scheffler B."/>
            <person name="Saski C."/>
            <person name="Grover C."/>
            <person name="Hu G."/>
            <person name="Conover J."/>
            <person name="Carlson J."/>
            <person name="Shu S."/>
            <person name="Boston L."/>
            <person name="Williams M."/>
            <person name="Peterson D."/>
            <person name="Mcgee K."/>
            <person name="Jones D."/>
            <person name="Wendel J."/>
            <person name="Stelly D."/>
            <person name="Grimwood J."/>
            <person name="Schmutz J."/>
        </authorList>
    </citation>
    <scope>NUCLEOTIDE SEQUENCE [LARGE SCALE GENOMIC DNA]</scope>
    <source>
        <strain evidence="2">1408120.09</strain>
    </source>
</reference>
<protein>
    <submittedName>
        <fullName evidence="2">Uncharacterized protein</fullName>
    </submittedName>
</protein>
<dbReference type="Proteomes" id="UP000323597">
    <property type="component" value="Chromosome A04"/>
</dbReference>
<proteinExistence type="predicted"/>
<dbReference type="EMBL" id="CM017639">
    <property type="protein sequence ID" value="TYJ39735.1"/>
    <property type="molecule type" value="Genomic_DNA"/>
</dbReference>
<accession>A0A5D2ZLB6</accession>
<sequence>MKEVRLQLVFFLAPFIRFGSLSHLECGSCYYSLDQKRRDAWDIAAEICLSQLPSSVEDRNAEFQV</sequence>
<evidence type="ECO:0000313" key="2">
    <source>
        <dbReference type="EMBL" id="TYJ39735.1"/>
    </source>
</evidence>
<dbReference type="AlphaFoldDB" id="A0A5D2ZLB6"/>
<organism evidence="2 3">
    <name type="scientific">Gossypium mustelinum</name>
    <name type="common">Cotton</name>
    <name type="synonym">Gossypium caicoense</name>
    <dbReference type="NCBI Taxonomy" id="34275"/>
    <lineage>
        <taxon>Eukaryota</taxon>
        <taxon>Viridiplantae</taxon>
        <taxon>Streptophyta</taxon>
        <taxon>Embryophyta</taxon>
        <taxon>Tracheophyta</taxon>
        <taxon>Spermatophyta</taxon>
        <taxon>Magnoliopsida</taxon>
        <taxon>eudicotyledons</taxon>
        <taxon>Gunneridae</taxon>
        <taxon>Pentapetalae</taxon>
        <taxon>rosids</taxon>
        <taxon>malvids</taxon>
        <taxon>Malvales</taxon>
        <taxon>Malvaceae</taxon>
        <taxon>Malvoideae</taxon>
        <taxon>Gossypium</taxon>
    </lineage>
</organism>